<sequence length="75" mass="8532">MTKFPQALCFLLLIIFFVSDDMITTKVNAKTCREFKANSFRCDSQDECIVICTHVQAEGGVCKNNSCWCKLCEKI</sequence>
<proteinExistence type="predicted"/>
<dbReference type="EMBL" id="KZ305127">
    <property type="protein sequence ID" value="PIA25526.1"/>
    <property type="molecule type" value="Genomic_DNA"/>
</dbReference>
<organism evidence="2 3">
    <name type="scientific">Aquilegia coerulea</name>
    <name type="common">Rocky mountain columbine</name>
    <dbReference type="NCBI Taxonomy" id="218851"/>
    <lineage>
        <taxon>Eukaryota</taxon>
        <taxon>Viridiplantae</taxon>
        <taxon>Streptophyta</taxon>
        <taxon>Embryophyta</taxon>
        <taxon>Tracheophyta</taxon>
        <taxon>Spermatophyta</taxon>
        <taxon>Magnoliopsida</taxon>
        <taxon>Ranunculales</taxon>
        <taxon>Ranunculaceae</taxon>
        <taxon>Thalictroideae</taxon>
        <taxon>Aquilegia</taxon>
    </lineage>
</organism>
<gene>
    <name evidence="2" type="ORF">AQUCO_11100001v1</name>
</gene>
<keyword evidence="1" id="KW-0732">Signal</keyword>
<evidence type="ECO:0000313" key="3">
    <source>
        <dbReference type="Proteomes" id="UP000230069"/>
    </source>
</evidence>
<reference evidence="2 3" key="1">
    <citation type="submission" date="2017-09" db="EMBL/GenBank/DDBJ databases">
        <title>WGS assembly of Aquilegia coerulea Goldsmith.</title>
        <authorList>
            <person name="Hodges S."/>
            <person name="Kramer E."/>
            <person name="Nordborg M."/>
            <person name="Tomkins J."/>
            <person name="Borevitz J."/>
            <person name="Derieg N."/>
            <person name="Yan J."/>
            <person name="Mihaltcheva S."/>
            <person name="Hayes R.D."/>
            <person name="Rokhsar D."/>
        </authorList>
    </citation>
    <scope>NUCLEOTIDE SEQUENCE [LARGE SCALE GENOMIC DNA]</scope>
    <source>
        <strain evidence="3">cv. Goldsmith</strain>
    </source>
</reference>
<name>A0A2G5C2M1_AQUCA</name>
<dbReference type="AlphaFoldDB" id="A0A2G5C2M1"/>
<dbReference type="Proteomes" id="UP000230069">
    <property type="component" value="Unassembled WGS sequence"/>
</dbReference>
<protein>
    <recommendedName>
        <fullName evidence="4">Knottin scorpion toxin-like domain-containing protein</fullName>
    </recommendedName>
</protein>
<evidence type="ECO:0000313" key="2">
    <source>
        <dbReference type="EMBL" id="PIA25526.1"/>
    </source>
</evidence>
<feature type="signal peptide" evidence="1">
    <location>
        <begin position="1"/>
        <end position="29"/>
    </location>
</feature>
<accession>A0A2G5C2M1</accession>
<feature type="chain" id="PRO_5013801231" description="Knottin scorpion toxin-like domain-containing protein" evidence="1">
    <location>
        <begin position="30"/>
        <end position="75"/>
    </location>
</feature>
<evidence type="ECO:0008006" key="4">
    <source>
        <dbReference type="Google" id="ProtNLM"/>
    </source>
</evidence>
<dbReference type="InParanoid" id="A0A2G5C2M1"/>
<keyword evidence="3" id="KW-1185">Reference proteome</keyword>
<evidence type="ECO:0000256" key="1">
    <source>
        <dbReference type="SAM" id="SignalP"/>
    </source>
</evidence>